<evidence type="ECO:0000259" key="4">
    <source>
        <dbReference type="PROSITE" id="PS50949"/>
    </source>
</evidence>
<evidence type="ECO:0000256" key="2">
    <source>
        <dbReference type="ARBA" id="ARBA00023125"/>
    </source>
</evidence>
<evidence type="ECO:0000313" key="6">
    <source>
        <dbReference type="Proteomes" id="UP000287605"/>
    </source>
</evidence>
<dbReference type="GO" id="GO:0003700">
    <property type="term" value="F:DNA-binding transcription factor activity"/>
    <property type="evidence" value="ECO:0007669"/>
    <property type="project" value="InterPro"/>
</dbReference>
<gene>
    <name evidence="5" type="ORF">CBF29_04775</name>
</gene>
<dbReference type="InterPro" id="IPR011663">
    <property type="entry name" value="UTRA"/>
</dbReference>
<sequence length="234" mass="27244">MKGKKLLYIEVAKDLKSDILAGHYPVGTLIPTEIELEKKYEVSKITIRKAVEILSQEGYLEKKSGKGTTVISNRPFNKLSKATSFSAVLENEGHRLTKKIISVEEVDDFTELPEDVRKKLGERIICLTRIYYLDDSPYIFYKHYLPYKENIESLRKSQTSLYSWLGEQGQSISYIRDSFSIEMADEEIKEILNLDKPTYLKRHRYSFNQGRNLVEYSVGNYDVDLHSYVIEYEV</sequence>
<dbReference type="SMART" id="SM00866">
    <property type="entry name" value="UTRA"/>
    <property type="match status" value="1"/>
</dbReference>
<dbReference type="SUPFAM" id="SSF46785">
    <property type="entry name" value="Winged helix' DNA-binding domain"/>
    <property type="match status" value="1"/>
</dbReference>
<dbReference type="PANTHER" id="PTHR44846">
    <property type="entry name" value="MANNOSYL-D-GLYCERATE TRANSPORT/METABOLISM SYSTEM REPRESSOR MNGR-RELATED"/>
    <property type="match status" value="1"/>
</dbReference>
<dbReference type="InterPro" id="IPR000524">
    <property type="entry name" value="Tscrpt_reg_HTH_GntR"/>
</dbReference>
<keyword evidence="2" id="KW-0238">DNA-binding</keyword>
<dbReference type="Pfam" id="PF00392">
    <property type="entry name" value="GntR"/>
    <property type="match status" value="1"/>
</dbReference>
<proteinExistence type="predicted"/>
<dbReference type="GO" id="GO:0003677">
    <property type="term" value="F:DNA binding"/>
    <property type="evidence" value="ECO:0007669"/>
    <property type="project" value="UniProtKB-KW"/>
</dbReference>
<dbReference type="EMBL" id="NGKA01000005">
    <property type="protein sequence ID" value="RSU13570.1"/>
    <property type="molecule type" value="Genomic_DNA"/>
</dbReference>
<accession>A0A430AZR5</accession>
<dbReference type="SMART" id="SM00345">
    <property type="entry name" value="HTH_GNTR"/>
    <property type="match status" value="1"/>
</dbReference>
<protein>
    <recommendedName>
        <fullName evidence="4">HTH gntR-type domain-containing protein</fullName>
    </recommendedName>
</protein>
<reference evidence="5 6" key="1">
    <citation type="submission" date="2017-05" db="EMBL/GenBank/DDBJ databases">
        <title>Vagococcus spp. assemblies.</title>
        <authorList>
            <person name="Gulvik C.A."/>
        </authorList>
    </citation>
    <scope>NUCLEOTIDE SEQUENCE [LARGE SCALE GENOMIC DNA]</scope>
    <source>
        <strain evidence="5 6">CCUG 51432</strain>
    </source>
</reference>
<dbReference type="AlphaFoldDB" id="A0A430AZR5"/>
<keyword evidence="6" id="KW-1185">Reference proteome</keyword>
<dbReference type="Proteomes" id="UP000287605">
    <property type="component" value="Unassembled WGS sequence"/>
</dbReference>
<keyword evidence="3" id="KW-0804">Transcription</keyword>
<dbReference type="InterPro" id="IPR028978">
    <property type="entry name" value="Chorismate_lyase_/UTRA_dom_sf"/>
</dbReference>
<keyword evidence="1" id="KW-0805">Transcription regulation</keyword>
<dbReference type="PANTHER" id="PTHR44846:SF1">
    <property type="entry name" value="MANNOSYL-D-GLYCERATE TRANSPORT_METABOLISM SYSTEM REPRESSOR MNGR-RELATED"/>
    <property type="match status" value="1"/>
</dbReference>
<dbReference type="PRINTS" id="PR00035">
    <property type="entry name" value="HTHGNTR"/>
</dbReference>
<dbReference type="InterPro" id="IPR050679">
    <property type="entry name" value="Bact_HTH_transcr_reg"/>
</dbReference>
<dbReference type="CDD" id="cd07377">
    <property type="entry name" value="WHTH_GntR"/>
    <property type="match status" value="1"/>
</dbReference>
<dbReference type="InterPro" id="IPR036388">
    <property type="entry name" value="WH-like_DNA-bd_sf"/>
</dbReference>
<dbReference type="OrthoDB" id="457376at2"/>
<dbReference type="Pfam" id="PF07702">
    <property type="entry name" value="UTRA"/>
    <property type="match status" value="1"/>
</dbReference>
<dbReference type="Gene3D" id="1.10.10.10">
    <property type="entry name" value="Winged helix-like DNA-binding domain superfamily/Winged helix DNA-binding domain"/>
    <property type="match status" value="1"/>
</dbReference>
<dbReference type="PROSITE" id="PS50949">
    <property type="entry name" value="HTH_GNTR"/>
    <property type="match status" value="1"/>
</dbReference>
<evidence type="ECO:0000313" key="5">
    <source>
        <dbReference type="EMBL" id="RSU13570.1"/>
    </source>
</evidence>
<dbReference type="GO" id="GO:0045892">
    <property type="term" value="P:negative regulation of DNA-templated transcription"/>
    <property type="evidence" value="ECO:0007669"/>
    <property type="project" value="TreeGrafter"/>
</dbReference>
<dbReference type="RefSeq" id="WP_126807924.1">
    <property type="nucleotide sequence ID" value="NZ_NGKA01000005.1"/>
</dbReference>
<dbReference type="SUPFAM" id="SSF64288">
    <property type="entry name" value="Chorismate lyase-like"/>
    <property type="match status" value="1"/>
</dbReference>
<feature type="domain" description="HTH gntR-type" evidence="4">
    <location>
        <begin position="5"/>
        <end position="73"/>
    </location>
</feature>
<comment type="caution">
    <text evidence="5">The sequence shown here is derived from an EMBL/GenBank/DDBJ whole genome shotgun (WGS) entry which is preliminary data.</text>
</comment>
<organism evidence="5 6">
    <name type="scientific">Vagococcus elongatus</name>
    <dbReference type="NCBI Taxonomy" id="180344"/>
    <lineage>
        <taxon>Bacteria</taxon>
        <taxon>Bacillati</taxon>
        <taxon>Bacillota</taxon>
        <taxon>Bacilli</taxon>
        <taxon>Lactobacillales</taxon>
        <taxon>Enterococcaceae</taxon>
        <taxon>Vagococcus</taxon>
    </lineage>
</organism>
<dbReference type="InterPro" id="IPR036390">
    <property type="entry name" value="WH_DNA-bd_sf"/>
</dbReference>
<dbReference type="Gene3D" id="3.40.1410.10">
    <property type="entry name" value="Chorismate lyase-like"/>
    <property type="match status" value="1"/>
</dbReference>
<evidence type="ECO:0000256" key="1">
    <source>
        <dbReference type="ARBA" id="ARBA00023015"/>
    </source>
</evidence>
<evidence type="ECO:0000256" key="3">
    <source>
        <dbReference type="ARBA" id="ARBA00023163"/>
    </source>
</evidence>
<name>A0A430AZR5_9ENTE</name>